<dbReference type="SUPFAM" id="SSF46565">
    <property type="entry name" value="Chaperone J-domain"/>
    <property type="match status" value="1"/>
</dbReference>
<dbReference type="CDD" id="cd06257">
    <property type="entry name" value="DnaJ"/>
    <property type="match status" value="1"/>
</dbReference>
<dbReference type="Gene3D" id="1.10.287.110">
    <property type="entry name" value="DnaJ domain"/>
    <property type="match status" value="1"/>
</dbReference>
<gene>
    <name evidence="3" type="ORF">B296_00011792</name>
</gene>
<dbReference type="InterPro" id="IPR036869">
    <property type="entry name" value="J_dom_sf"/>
</dbReference>
<dbReference type="Proteomes" id="UP000287651">
    <property type="component" value="Unassembled WGS sequence"/>
</dbReference>
<keyword evidence="2" id="KW-0812">Transmembrane</keyword>
<dbReference type="PANTHER" id="PTHR44743">
    <property type="entry name" value="PUTATIVE, EXPRESSED-RELATED"/>
    <property type="match status" value="1"/>
</dbReference>
<keyword evidence="2" id="KW-1133">Transmembrane helix</keyword>
<accession>A0A427AME1</accession>
<reference evidence="3 4" key="1">
    <citation type="journal article" date="2014" name="Agronomy (Basel)">
        <title>A Draft Genome Sequence for Ensete ventricosum, the Drought-Tolerant Tree Against Hunger.</title>
        <authorList>
            <person name="Harrison J."/>
            <person name="Moore K.A."/>
            <person name="Paszkiewicz K."/>
            <person name="Jones T."/>
            <person name="Grant M."/>
            <person name="Ambacheew D."/>
            <person name="Muzemil S."/>
            <person name="Studholme D.J."/>
        </authorList>
    </citation>
    <scope>NUCLEOTIDE SEQUENCE [LARGE SCALE GENOMIC DNA]</scope>
</reference>
<sequence length="354" mass="39168">MPSEGNMGRENNRRVGSVNGQRSTTDEHSRPIGSAERTVLRRGLAGLIHAAFLFLWFGFGADKGRGEVTLRTSLRSETNNKCEGLFPDGCLGGGRGGAGVGFFPSPLLLLFCLLSLASSLTEFFLAAFLSRGTHEHGRALICSCVFRRPRGCNGSGRGQKRRLLRRVGAQEGVLRNRAEDCVQEACHGTFGTQKSLLVLKSMAGLGFYELEERKDHSFDRWHPDKCLASGNAQIVEEAKEKFQEIQKAYSGLFLFSSQLPCSENSQDSFQELQQLFVEMFQDDLDAGFGGSIFHSDPWAQPTNGQEYWTSMGLHFTNGRSKCSNKRGNSAVNFGKVNLEELEHGTRDFYFGVSH</sequence>
<feature type="region of interest" description="Disordered" evidence="1">
    <location>
        <begin position="1"/>
        <end position="33"/>
    </location>
</feature>
<dbReference type="PANTHER" id="PTHR44743:SF5">
    <property type="entry name" value="CHAPERONE DNAJ-DOMAIN SUPERFAMILY PROTEIN"/>
    <property type="match status" value="1"/>
</dbReference>
<dbReference type="EMBL" id="AMZH03001933">
    <property type="protein sequence ID" value="RRT77429.1"/>
    <property type="molecule type" value="Genomic_DNA"/>
</dbReference>
<feature type="transmembrane region" description="Helical" evidence="2">
    <location>
        <begin position="39"/>
        <end position="59"/>
    </location>
</feature>
<dbReference type="GO" id="GO:0005783">
    <property type="term" value="C:endoplasmic reticulum"/>
    <property type="evidence" value="ECO:0007669"/>
    <property type="project" value="UniProtKB-ARBA"/>
</dbReference>
<name>A0A427AME1_ENSVE</name>
<proteinExistence type="predicted"/>
<evidence type="ECO:0000313" key="3">
    <source>
        <dbReference type="EMBL" id="RRT77429.1"/>
    </source>
</evidence>
<evidence type="ECO:0000313" key="4">
    <source>
        <dbReference type="Proteomes" id="UP000287651"/>
    </source>
</evidence>
<dbReference type="AlphaFoldDB" id="A0A427AME1"/>
<organism evidence="3 4">
    <name type="scientific">Ensete ventricosum</name>
    <name type="common">Abyssinian banana</name>
    <name type="synonym">Musa ensete</name>
    <dbReference type="NCBI Taxonomy" id="4639"/>
    <lineage>
        <taxon>Eukaryota</taxon>
        <taxon>Viridiplantae</taxon>
        <taxon>Streptophyta</taxon>
        <taxon>Embryophyta</taxon>
        <taxon>Tracheophyta</taxon>
        <taxon>Spermatophyta</taxon>
        <taxon>Magnoliopsida</taxon>
        <taxon>Liliopsida</taxon>
        <taxon>Zingiberales</taxon>
        <taxon>Musaceae</taxon>
        <taxon>Ensete</taxon>
    </lineage>
</organism>
<dbReference type="InterPro" id="IPR001623">
    <property type="entry name" value="DnaJ_domain"/>
</dbReference>
<feature type="transmembrane region" description="Helical" evidence="2">
    <location>
        <begin position="107"/>
        <end position="129"/>
    </location>
</feature>
<comment type="caution">
    <text evidence="3">The sequence shown here is derived from an EMBL/GenBank/DDBJ whole genome shotgun (WGS) entry which is preliminary data.</text>
</comment>
<protein>
    <submittedName>
        <fullName evidence="3">Uncharacterized protein</fullName>
    </submittedName>
</protein>
<evidence type="ECO:0000256" key="1">
    <source>
        <dbReference type="SAM" id="MobiDB-lite"/>
    </source>
</evidence>
<keyword evidence="2" id="KW-0472">Membrane</keyword>
<evidence type="ECO:0000256" key="2">
    <source>
        <dbReference type="SAM" id="Phobius"/>
    </source>
</evidence>